<dbReference type="InterPro" id="IPR029512">
    <property type="entry name" value="CCDC154"/>
</dbReference>
<dbReference type="PANTHER" id="PTHR35153">
    <property type="entry name" value="COILED-COIL DOMAIN-CONTAINING PROTEIN 154"/>
    <property type="match status" value="1"/>
</dbReference>
<feature type="region of interest" description="Disordered" evidence="1">
    <location>
        <begin position="324"/>
        <end position="669"/>
    </location>
</feature>
<feature type="compositionally biased region" description="Basic and acidic residues" evidence="1">
    <location>
        <begin position="325"/>
        <end position="344"/>
    </location>
</feature>
<evidence type="ECO:0000313" key="3">
    <source>
        <dbReference type="Proteomes" id="UP000762676"/>
    </source>
</evidence>
<accession>A0AAV4HWJ2</accession>
<feature type="compositionally biased region" description="Low complexity" evidence="1">
    <location>
        <begin position="419"/>
        <end position="432"/>
    </location>
</feature>
<name>A0AAV4HWJ2_9GAST</name>
<protein>
    <submittedName>
        <fullName evidence="2">Neurofilament heavy polypeptide-like isoform X3</fullName>
    </submittedName>
</protein>
<dbReference type="PANTHER" id="PTHR35153:SF1">
    <property type="entry name" value="COILED-COIL DOMAIN-CONTAINING PROTEIN 154"/>
    <property type="match status" value="1"/>
</dbReference>
<proteinExistence type="predicted"/>
<feature type="region of interest" description="Disordered" evidence="1">
    <location>
        <begin position="249"/>
        <end position="307"/>
    </location>
</feature>
<evidence type="ECO:0000313" key="2">
    <source>
        <dbReference type="EMBL" id="GFS01046.1"/>
    </source>
</evidence>
<feature type="compositionally biased region" description="Polar residues" evidence="1">
    <location>
        <begin position="621"/>
        <end position="638"/>
    </location>
</feature>
<evidence type="ECO:0000256" key="1">
    <source>
        <dbReference type="SAM" id="MobiDB-lite"/>
    </source>
</evidence>
<keyword evidence="3" id="KW-1185">Reference proteome</keyword>
<dbReference type="Proteomes" id="UP000762676">
    <property type="component" value="Unassembled WGS sequence"/>
</dbReference>
<feature type="compositionally biased region" description="Polar residues" evidence="1">
    <location>
        <begin position="560"/>
        <end position="590"/>
    </location>
</feature>
<organism evidence="2 3">
    <name type="scientific">Elysia marginata</name>
    <dbReference type="NCBI Taxonomy" id="1093978"/>
    <lineage>
        <taxon>Eukaryota</taxon>
        <taxon>Metazoa</taxon>
        <taxon>Spiralia</taxon>
        <taxon>Lophotrochozoa</taxon>
        <taxon>Mollusca</taxon>
        <taxon>Gastropoda</taxon>
        <taxon>Heterobranchia</taxon>
        <taxon>Euthyneura</taxon>
        <taxon>Panpulmonata</taxon>
        <taxon>Sacoglossa</taxon>
        <taxon>Placobranchoidea</taxon>
        <taxon>Plakobranchidae</taxon>
        <taxon>Elysia</taxon>
    </lineage>
</organism>
<sequence length="669" mass="73474">MGVLGMRIENKIIALTLKQLASKREFAKRNNNLRSNLIPNRLTATAILAQNLREKVESISLWQDVTSQTIRELNQSIQGIPNELYALEEKQKLLKHELDSRMSSETDSRIRDVETLKHEVEMLKNKKQPQAATMEDMHEVQASVRKLAESVQTVKTVIGMKIQSEQKLRVAGIDDLQTQVNRLRSQASMHPSMLNSSSLLLRPDTDQAMLDDFLTQHDITRDVIPPQYAHAQSRIDNMSVNSGVYKPLPATHVDPDAEPVPGGYAARYSKNKDAANPNQLKPPQDLGRVSVNAGSAKPQLDTVSEADTAEADWDLLSSVAYGSYDDQHGTKNNDEENGKPKEQQENPDWNNEAQEEGEAQSPLDRATEASLKGAHPTLSDIVGSRNADSKSPGVKTPVASRPTSKAAPLADTPGREVVESSPVDAPPVAAAATGKDTPKRSSPQVTARSRQGSRGDALPYDELDSIVVDEKDQRTSEDKHPPNNKLEWQPATPTGDADQVPLSPAAKKKTPSPQPFNNTLQWEPGSPRPSDEAPNASNDTNMERRNSKASSPIKRESRRNSQTSPSKSEARRSNQTSPTKNRSRKSSINNPVEKESAGKEKTTSHHGSPKPEVETEDQPPDNGSESTNGKTAADSSGSAERRSKRDMEEVPDLNQTRRERSLHDMLAAV</sequence>
<feature type="compositionally biased region" description="Polar residues" evidence="1">
    <location>
        <begin position="440"/>
        <end position="452"/>
    </location>
</feature>
<gene>
    <name evidence="2" type="ORF">ElyMa_001086700</name>
</gene>
<feature type="compositionally biased region" description="Basic and acidic residues" evidence="1">
    <location>
        <begin position="639"/>
        <end position="648"/>
    </location>
</feature>
<feature type="compositionally biased region" description="Basic and acidic residues" evidence="1">
    <location>
        <begin position="468"/>
        <end position="481"/>
    </location>
</feature>
<dbReference type="EMBL" id="BMAT01002196">
    <property type="protein sequence ID" value="GFS01046.1"/>
    <property type="molecule type" value="Genomic_DNA"/>
</dbReference>
<feature type="compositionally biased region" description="Basic and acidic residues" evidence="1">
    <location>
        <begin position="592"/>
        <end position="613"/>
    </location>
</feature>
<reference evidence="2 3" key="1">
    <citation type="journal article" date="2021" name="Elife">
        <title>Chloroplast acquisition without the gene transfer in kleptoplastic sea slugs, Plakobranchus ocellatus.</title>
        <authorList>
            <person name="Maeda T."/>
            <person name="Takahashi S."/>
            <person name="Yoshida T."/>
            <person name="Shimamura S."/>
            <person name="Takaki Y."/>
            <person name="Nagai Y."/>
            <person name="Toyoda A."/>
            <person name="Suzuki Y."/>
            <person name="Arimoto A."/>
            <person name="Ishii H."/>
            <person name="Satoh N."/>
            <person name="Nishiyama T."/>
            <person name="Hasebe M."/>
            <person name="Maruyama T."/>
            <person name="Minagawa J."/>
            <person name="Obokata J."/>
            <person name="Shigenobu S."/>
        </authorList>
    </citation>
    <scope>NUCLEOTIDE SEQUENCE [LARGE SCALE GENOMIC DNA]</scope>
</reference>
<comment type="caution">
    <text evidence="2">The sequence shown here is derived from an EMBL/GenBank/DDBJ whole genome shotgun (WGS) entry which is preliminary data.</text>
</comment>
<dbReference type="AlphaFoldDB" id="A0AAV4HWJ2"/>